<organism evidence="5">
    <name type="scientific">marine metagenome</name>
    <dbReference type="NCBI Taxonomy" id="408172"/>
    <lineage>
        <taxon>unclassified sequences</taxon>
        <taxon>metagenomes</taxon>
        <taxon>ecological metagenomes</taxon>
    </lineage>
</organism>
<dbReference type="PANTHER" id="PTHR47514:SF1">
    <property type="entry name" value="TRANSKETOLASE N-TERMINAL SECTION-RELATED"/>
    <property type="match status" value="1"/>
</dbReference>
<dbReference type="Gene3D" id="3.40.50.970">
    <property type="match status" value="1"/>
</dbReference>
<protein>
    <recommendedName>
        <fullName evidence="4">Transketolase N-terminal domain-containing protein</fullName>
    </recommendedName>
</protein>
<dbReference type="Pfam" id="PF00456">
    <property type="entry name" value="Transketolase_N"/>
    <property type="match status" value="1"/>
</dbReference>
<evidence type="ECO:0000313" key="5">
    <source>
        <dbReference type="EMBL" id="SVB25630.1"/>
    </source>
</evidence>
<dbReference type="InterPro" id="IPR005474">
    <property type="entry name" value="Transketolase_N"/>
</dbReference>
<evidence type="ECO:0000256" key="1">
    <source>
        <dbReference type="ARBA" id="ARBA00001964"/>
    </source>
</evidence>
<proteinExistence type="inferred from homology"/>
<accession>A0A382CHU5</accession>
<gene>
    <name evidence="5" type="ORF">METZ01_LOCUS178484</name>
</gene>
<evidence type="ECO:0000259" key="4">
    <source>
        <dbReference type="Pfam" id="PF00456"/>
    </source>
</evidence>
<dbReference type="AlphaFoldDB" id="A0A382CHU5"/>
<evidence type="ECO:0000256" key="2">
    <source>
        <dbReference type="ARBA" id="ARBA00007131"/>
    </source>
</evidence>
<dbReference type="CDD" id="cd02012">
    <property type="entry name" value="TPP_TK"/>
    <property type="match status" value="1"/>
</dbReference>
<dbReference type="SUPFAM" id="SSF52518">
    <property type="entry name" value="Thiamin diphosphate-binding fold (THDP-binding)"/>
    <property type="match status" value="1"/>
</dbReference>
<name>A0A382CHU5_9ZZZZ</name>
<feature type="domain" description="Transketolase N-terminal" evidence="4">
    <location>
        <begin position="25"/>
        <end position="260"/>
    </location>
</feature>
<sequence length="272" mass="30273">MNFKKIENMAIFMRRKILEISYRSSHAAHLGGGLSMVEIMASLYAHILNFDKDNPHWPERDRFILSKGHGVLGYYSALLAVGFIDEKKYNTYLTNESDLISHPIMNLDLGIESSNGSLGQGLSMAIGVAYAAKKDKDLNYKAYVLLGDGECNEGSVWEAVMLAPQLMLDNLIAIVDYNKLQSDMTPSCDIINFGNLAAKFESFGWDVYDVDGHDIVQLVSAFEAKHAAGRPKMIVANTIKGKGVSFMENNNEWHHNILTKSKYELALAELEG</sequence>
<dbReference type="InterPro" id="IPR029061">
    <property type="entry name" value="THDP-binding"/>
</dbReference>
<dbReference type="EMBL" id="UINC01034575">
    <property type="protein sequence ID" value="SVB25630.1"/>
    <property type="molecule type" value="Genomic_DNA"/>
</dbReference>
<keyword evidence="3" id="KW-0786">Thiamine pyrophosphate</keyword>
<comment type="cofactor">
    <cofactor evidence="1">
        <name>thiamine diphosphate</name>
        <dbReference type="ChEBI" id="CHEBI:58937"/>
    </cofactor>
</comment>
<comment type="similarity">
    <text evidence="2">Belongs to the transketolase family.</text>
</comment>
<dbReference type="PANTHER" id="PTHR47514">
    <property type="entry name" value="TRANSKETOLASE N-TERMINAL SECTION-RELATED"/>
    <property type="match status" value="1"/>
</dbReference>
<evidence type="ECO:0000256" key="3">
    <source>
        <dbReference type="ARBA" id="ARBA00023052"/>
    </source>
</evidence>
<reference evidence="5" key="1">
    <citation type="submission" date="2018-05" db="EMBL/GenBank/DDBJ databases">
        <authorList>
            <person name="Lanie J.A."/>
            <person name="Ng W.-L."/>
            <person name="Kazmierczak K.M."/>
            <person name="Andrzejewski T.M."/>
            <person name="Davidsen T.M."/>
            <person name="Wayne K.J."/>
            <person name="Tettelin H."/>
            <person name="Glass J.I."/>
            <person name="Rusch D."/>
            <person name="Podicherti R."/>
            <person name="Tsui H.-C.T."/>
            <person name="Winkler M.E."/>
        </authorList>
    </citation>
    <scope>NUCLEOTIDE SEQUENCE</scope>
</reference>